<evidence type="ECO:0000313" key="2">
    <source>
        <dbReference type="EMBL" id="SDX49799.1"/>
    </source>
</evidence>
<gene>
    <name evidence="2" type="ORF">SAMN05216287_3128</name>
</gene>
<dbReference type="Proteomes" id="UP000243778">
    <property type="component" value="Unassembled WGS sequence"/>
</dbReference>
<evidence type="ECO:0000256" key="1">
    <source>
        <dbReference type="SAM" id="MobiDB-lite"/>
    </source>
</evidence>
<protein>
    <submittedName>
        <fullName evidence="2">Uncharacterized protein</fullName>
    </submittedName>
</protein>
<feature type="region of interest" description="Disordered" evidence="1">
    <location>
        <begin position="1"/>
        <end position="49"/>
    </location>
</feature>
<feature type="compositionally biased region" description="Polar residues" evidence="1">
    <location>
        <begin position="1"/>
        <end position="10"/>
    </location>
</feature>
<dbReference type="STRING" id="1007099.SAMN05216287_3128"/>
<feature type="compositionally biased region" description="Basic and acidic residues" evidence="1">
    <location>
        <begin position="11"/>
        <end position="38"/>
    </location>
</feature>
<dbReference type="AlphaFoldDB" id="A0A1H3C8G1"/>
<accession>A0A1H3C8G1</accession>
<keyword evidence="3" id="KW-1185">Reference proteome</keyword>
<name>A0A1H3C8G1_9PSED</name>
<organism evidence="2 3">
    <name type="scientific">Pseudomonas kuykendallii</name>
    <dbReference type="NCBI Taxonomy" id="1007099"/>
    <lineage>
        <taxon>Bacteria</taxon>
        <taxon>Pseudomonadati</taxon>
        <taxon>Pseudomonadota</taxon>
        <taxon>Gammaproteobacteria</taxon>
        <taxon>Pseudomonadales</taxon>
        <taxon>Pseudomonadaceae</taxon>
        <taxon>Pseudomonas</taxon>
    </lineage>
</organism>
<reference evidence="3" key="1">
    <citation type="submission" date="2016-10" db="EMBL/GenBank/DDBJ databases">
        <authorList>
            <person name="Varghese N."/>
            <person name="Submissions S."/>
        </authorList>
    </citation>
    <scope>NUCLEOTIDE SEQUENCE [LARGE SCALE GENOMIC DNA]</scope>
    <source>
        <strain evidence="3">NRRL B-59562</strain>
    </source>
</reference>
<dbReference type="EMBL" id="FNNU01000004">
    <property type="protein sequence ID" value="SDX49799.1"/>
    <property type="molecule type" value="Genomic_DNA"/>
</dbReference>
<proteinExistence type="predicted"/>
<sequence>MNNTTQPSNDSDPKKPSTHEPAEAPKHEKDEKLDKALEDSFPASDPVSP</sequence>
<evidence type="ECO:0000313" key="3">
    <source>
        <dbReference type="Proteomes" id="UP000243778"/>
    </source>
</evidence>
<dbReference type="RefSeq" id="WP_175534375.1">
    <property type="nucleotide sequence ID" value="NZ_FNNU01000004.1"/>
</dbReference>